<sequence length="208" mass="22489">MSFRAAAGQYPRERQPEPLKEAPVIDLKPACHRMAEVLAGITDDQLTRPTPCTEYTVGDLIDHVDGAAVGFTAVARKEVGEQEDPPEPTAANLGPGWRDAARRHVRTLGEAWDDPAAWRGTATGAGLELPTELWGRIALTEMVVHGWDLARATGQPFDLPEETLRACLDHVSGFVTEAPLPELWNPPVEVPADAPLLDRVVGLAGRTP</sequence>
<dbReference type="Proteomes" id="UP000198727">
    <property type="component" value="Unassembled WGS sequence"/>
</dbReference>
<gene>
    <name evidence="3" type="ORF">SAMN05421810_102594</name>
</gene>
<feature type="compositionally biased region" description="Basic and acidic residues" evidence="1">
    <location>
        <begin position="11"/>
        <end position="20"/>
    </location>
</feature>
<name>A0A1I5QD75_9PSEU</name>
<dbReference type="SUPFAM" id="SSF109854">
    <property type="entry name" value="DinB/YfiT-like putative metalloenzymes"/>
    <property type="match status" value="1"/>
</dbReference>
<evidence type="ECO:0000256" key="1">
    <source>
        <dbReference type="SAM" id="MobiDB-lite"/>
    </source>
</evidence>
<keyword evidence="4" id="KW-1185">Reference proteome</keyword>
<dbReference type="EMBL" id="FOWW01000002">
    <property type="protein sequence ID" value="SFP44259.1"/>
    <property type="molecule type" value="Genomic_DNA"/>
</dbReference>
<dbReference type="NCBIfam" id="TIGR03083">
    <property type="entry name" value="maleylpyruvate isomerase family mycothiol-dependent enzyme"/>
    <property type="match status" value="1"/>
</dbReference>
<dbReference type="InterPro" id="IPR017520">
    <property type="entry name" value="CHP03086"/>
</dbReference>
<feature type="domain" description="Mycothiol-dependent maleylpyruvate isomerase metal-binding" evidence="2">
    <location>
        <begin position="28"/>
        <end position="150"/>
    </location>
</feature>
<dbReference type="InterPro" id="IPR034660">
    <property type="entry name" value="DinB/YfiT-like"/>
</dbReference>
<dbReference type="Pfam" id="PF11716">
    <property type="entry name" value="MDMPI_N"/>
    <property type="match status" value="1"/>
</dbReference>
<dbReference type="STRING" id="587909.SAMN05421810_102594"/>
<evidence type="ECO:0000259" key="2">
    <source>
        <dbReference type="Pfam" id="PF11716"/>
    </source>
</evidence>
<dbReference type="InterPro" id="IPR024344">
    <property type="entry name" value="MDMPI_metal-binding"/>
</dbReference>
<reference evidence="4" key="1">
    <citation type="submission" date="2016-10" db="EMBL/GenBank/DDBJ databases">
        <authorList>
            <person name="Varghese N."/>
            <person name="Submissions S."/>
        </authorList>
    </citation>
    <scope>NUCLEOTIDE SEQUENCE [LARGE SCALE GENOMIC DNA]</scope>
    <source>
        <strain evidence="4">CGMCC 4.5579</strain>
    </source>
</reference>
<protein>
    <submittedName>
        <fullName evidence="3">TIGR03086 family protein</fullName>
    </submittedName>
</protein>
<evidence type="ECO:0000313" key="3">
    <source>
        <dbReference type="EMBL" id="SFP44259.1"/>
    </source>
</evidence>
<dbReference type="AlphaFoldDB" id="A0A1I5QD75"/>
<feature type="region of interest" description="Disordered" evidence="1">
    <location>
        <begin position="1"/>
        <end position="20"/>
    </location>
</feature>
<proteinExistence type="predicted"/>
<dbReference type="InterPro" id="IPR017517">
    <property type="entry name" value="Maleyloyr_isom"/>
</dbReference>
<evidence type="ECO:0000313" key="4">
    <source>
        <dbReference type="Proteomes" id="UP000198727"/>
    </source>
</evidence>
<organism evidence="3 4">
    <name type="scientific">Amycolatopsis arida</name>
    <dbReference type="NCBI Taxonomy" id="587909"/>
    <lineage>
        <taxon>Bacteria</taxon>
        <taxon>Bacillati</taxon>
        <taxon>Actinomycetota</taxon>
        <taxon>Actinomycetes</taxon>
        <taxon>Pseudonocardiales</taxon>
        <taxon>Pseudonocardiaceae</taxon>
        <taxon>Amycolatopsis</taxon>
    </lineage>
</organism>
<dbReference type="NCBIfam" id="TIGR03086">
    <property type="entry name" value="TIGR03086 family metal-binding protein"/>
    <property type="match status" value="1"/>
</dbReference>
<dbReference type="Gene3D" id="1.20.120.450">
    <property type="entry name" value="dinb family like domain"/>
    <property type="match status" value="1"/>
</dbReference>
<accession>A0A1I5QD75</accession>
<dbReference type="GO" id="GO:0046872">
    <property type="term" value="F:metal ion binding"/>
    <property type="evidence" value="ECO:0007669"/>
    <property type="project" value="InterPro"/>
</dbReference>